<dbReference type="GO" id="GO:0016126">
    <property type="term" value="P:sterol biosynthetic process"/>
    <property type="evidence" value="ECO:0007669"/>
    <property type="project" value="TreeGrafter"/>
</dbReference>
<dbReference type="Proteomes" id="UP000700596">
    <property type="component" value="Unassembled WGS sequence"/>
</dbReference>
<dbReference type="OrthoDB" id="205546at2759"/>
<gene>
    <name evidence="9" type="ORF">B0J11DRAFT_213470</name>
</gene>
<comment type="caution">
    <text evidence="9">The sequence shown here is derived from an EMBL/GenBank/DDBJ whole genome shotgun (WGS) entry which is preliminary data.</text>
</comment>
<protein>
    <submittedName>
        <fullName evidence="9">Insulin-induced protein-domain-containing protein</fullName>
    </submittedName>
</protein>
<keyword evidence="4" id="KW-0256">Endoplasmic reticulum</keyword>
<organism evidence="9 10">
    <name type="scientific">Dendryphion nanum</name>
    <dbReference type="NCBI Taxonomy" id="256645"/>
    <lineage>
        <taxon>Eukaryota</taxon>
        <taxon>Fungi</taxon>
        <taxon>Dikarya</taxon>
        <taxon>Ascomycota</taxon>
        <taxon>Pezizomycotina</taxon>
        <taxon>Dothideomycetes</taxon>
        <taxon>Pleosporomycetidae</taxon>
        <taxon>Pleosporales</taxon>
        <taxon>Torulaceae</taxon>
        <taxon>Dendryphion</taxon>
    </lineage>
</organism>
<feature type="region of interest" description="Disordered" evidence="7">
    <location>
        <begin position="1"/>
        <end position="54"/>
    </location>
</feature>
<sequence>MTENPFVSTSQQPHIYRPIPRRNFSHSDPQSQSSESPDPIPQNTPPTLQDSSNRSSDFLAQLNARLLRTNNYRNGSAQETGYSQENGQPTRNKSYLNMTSSTLYGIYDDVGSSTAGDQSVADTPWGAGAETPARHYSMDSAYSSSVNGFEIGMGSPDGGLNMTGRARRGNSGAQKPHPRSRHASKPHRHGVWKAAVIIGKLSALFLFGVVYGITISHLYDTKELAAVKVGGVNRDSWLYIASWGLAGIILGGLLPYMDLVCHEENDDGQIRVTETDKESESTLGEQWNEIIRSVGAFVGIAFAIRRLPWQSSLQLTFTLALVNPALWYILDRSKLGFSFSLITTSVVTSLILFSNPDVLPSPALLATANSTHSLASARTGAQAHEGLFAGMISYDTLATVTWVGSVIFCSCVCFGGIGRRLAILDDWERKR</sequence>
<name>A0A9P9IUZ1_9PLEO</name>
<evidence type="ECO:0000256" key="8">
    <source>
        <dbReference type="SAM" id="Phobius"/>
    </source>
</evidence>
<feature type="region of interest" description="Disordered" evidence="7">
    <location>
        <begin position="163"/>
        <end position="187"/>
    </location>
</feature>
<dbReference type="Pfam" id="PF07281">
    <property type="entry name" value="INSIG"/>
    <property type="match status" value="1"/>
</dbReference>
<keyword evidence="5 8" id="KW-1133">Transmembrane helix</keyword>
<feature type="transmembrane region" description="Helical" evidence="8">
    <location>
        <begin position="191"/>
        <end position="216"/>
    </location>
</feature>
<keyword evidence="6 8" id="KW-0472">Membrane</keyword>
<dbReference type="AlphaFoldDB" id="A0A9P9IUZ1"/>
<dbReference type="PANTHER" id="PTHR15301">
    <property type="entry name" value="INSULIN-INDUCED GENE 1"/>
    <property type="match status" value="1"/>
</dbReference>
<keyword evidence="3 8" id="KW-0812">Transmembrane</keyword>
<accession>A0A9P9IUZ1</accession>
<feature type="compositionally biased region" description="Polar residues" evidence="7">
    <location>
        <begin position="1"/>
        <end position="13"/>
    </location>
</feature>
<proteinExistence type="inferred from homology"/>
<feature type="transmembrane region" description="Helical" evidence="8">
    <location>
        <begin position="400"/>
        <end position="422"/>
    </location>
</feature>
<dbReference type="GO" id="GO:0005789">
    <property type="term" value="C:endoplasmic reticulum membrane"/>
    <property type="evidence" value="ECO:0007669"/>
    <property type="project" value="UniProtKB-SubCell"/>
</dbReference>
<feature type="compositionally biased region" description="Basic residues" evidence="7">
    <location>
        <begin position="176"/>
        <end position="187"/>
    </location>
</feature>
<reference evidence="9" key="1">
    <citation type="journal article" date="2021" name="Nat. Commun.">
        <title>Genetic determinants of endophytism in the Arabidopsis root mycobiome.</title>
        <authorList>
            <person name="Mesny F."/>
            <person name="Miyauchi S."/>
            <person name="Thiergart T."/>
            <person name="Pickel B."/>
            <person name="Atanasova L."/>
            <person name="Karlsson M."/>
            <person name="Huettel B."/>
            <person name="Barry K.W."/>
            <person name="Haridas S."/>
            <person name="Chen C."/>
            <person name="Bauer D."/>
            <person name="Andreopoulos W."/>
            <person name="Pangilinan J."/>
            <person name="LaButti K."/>
            <person name="Riley R."/>
            <person name="Lipzen A."/>
            <person name="Clum A."/>
            <person name="Drula E."/>
            <person name="Henrissat B."/>
            <person name="Kohler A."/>
            <person name="Grigoriev I.V."/>
            <person name="Martin F.M."/>
            <person name="Hacquard S."/>
        </authorList>
    </citation>
    <scope>NUCLEOTIDE SEQUENCE</scope>
    <source>
        <strain evidence="9">MPI-CAGE-CH-0243</strain>
    </source>
</reference>
<feature type="transmembrane region" description="Helical" evidence="8">
    <location>
        <begin position="337"/>
        <end position="354"/>
    </location>
</feature>
<feature type="region of interest" description="Disordered" evidence="7">
    <location>
        <begin position="74"/>
        <end position="95"/>
    </location>
</feature>
<feature type="compositionally biased region" description="Polar residues" evidence="7">
    <location>
        <begin position="45"/>
        <end position="54"/>
    </location>
</feature>
<evidence type="ECO:0000256" key="5">
    <source>
        <dbReference type="ARBA" id="ARBA00022989"/>
    </source>
</evidence>
<comment type="similarity">
    <text evidence="2">Belongs to the INSIG family.</text>
</comment>
<dbReference type="InterPro" id="IPR025929">
    <property type="entry name" value="INSIG_fam"/>
</dbReference>
<evidence type="ECO:0000256" key="3">
    <source>
        <dbReference type="ARBA" id="ARBA00022692"/>
    </source>
</evidence>
<feature type="compositionally biased region" description="Low complexity" evidence="7">
    <location>
        <begin position="26"/>
        <end position="37"/>
    </location>
</feature>
<evidence type="ECO:0000256" key="2">
    <source>
        <dbReference type="ARBA" id="ARBA00007475"/>
    </source>
</evidence>
<keyword evidence="10" id="KW-1185">Reference proteome</keyword>
<dbReference type="EMBL" id="JAGMWT010000003">
    <property type="protein sequence ID" value="KAH7132005.1"/>
    <property type="molecule type" value="Genomic_DNA"/>
</dbReference>
<dbReference type="PANTHER" id="PTHR15301:SF3">
    <property type="entry name" value="PROTEIN NSG1-RELATED"/>
    <property type="match status" value="1"/>
</dbReference>
<evidence type="ECO:0000313" key="10">
    <source>
        <dbReference type="Proteomes" id="UP000700596"/>
    </source>
</evidence>
<comment type="subcellular location">
    <subcellularLocation>
        <location evidence="1">Endoplasmic reticulum membrane</location>
        <topology evidence="1">Multi-pass membrane protein</topology>
    </subcellularLocation>
</comment>
<feature type="transmembrane region" description="Helical" evidence="8">
    <location>
        <begin position="313"/>
        <end position="330"/>
    </location>
</feature>
<evidence type="ECO:0000256" key="1">
    <source>
        <dbReference type="ARBA" id="ARBA00004477"/>
    </source>
</evidence>
<feature type="transmembrane region" description="Helical" evidence="8">
    <location>
        <begin position="236"/>
        <end position="256"/>
    </location>
</feature>
<evidence type="ECO:0000313" key="9">
    <source>
        <dbReference type="EMBL" id="KAH7132005.1"/>
    </source>
</evidence>
<evidence type="ECO:0000256" key="6">
    <source>
        <dbReference type="ARBA" id="ARBA00023136"/>
    </source>
</evidence>
<evidence type="ECO:0000256" key="7">
    <source>
        <dbReference type="SAM" id="MobiDB-lite"/>
    </source>
</evidence>
<evidence type="ECO:0000256" key="4">
    <source>
        <dbReference type="ARBA" id="ARBA00022824"/>
    </source>
</evidence>